<reference evidence="2 3" key="1">
    <citation type="journal article" date="2012" name="BMC Genomics">
        <title>Genomic basis of broad host range and environmental adaptability of Rhizobium tropici CIAT 899 and Rhizobium sp. PRF 81 which are used in inoculants for common bean (Phaseolus vulgaris L.).</title>
        <authorList>
            <person name="Ormeno-Orrillo E."/>
            <person name="Menna P."/>
            <person name="Almeida L.G."/>
            <person name="Ollero F.J."/>
            <person name="Nicolas M.F."/>
            <person name="Pains Rodrigues E."/>
            <person name="Shigueyoshi Nakatani A."/>
            <person name="Silva Batista J.S."/>
            <person name="Oliveira Chueire L.M."/>
            <person name="Souza R.C."/>
            <person name="Ribeiro Vasconcelos A.T."/>
            <person name="Megias M."/>
            <person name="Hungria M."/>
            <person name="Martinez-Romero E."/>
        </authorList>
    </citation>
    <scope>NUCLEOTIDE SEQUENCE [LARGE SCALE GENOMIC DNA]</scope>
    <source>
        <strain evidence="2 3">PRF 81</strain>
    </source>
</reference>
<dbReference type="InterPro" id="IPR000073">
    <property type="entry name" value="AB_hydrolase_1"/>
</dbReference>
<name>N6V4M8_9HYPH</name>
<accession>N6V4M8</accession>
<evidence type="ECO:0000313" key="3">
    <source>
        <dbReference type="Proteomes" id="UP000012429"/>
    </source>
</evidence>
<feature type="domain" description="AB hydrolase-1" evidence="1">
    <location>
        <begin position="39"/>
        <end position="145"/>
    </location>
</feature>
<dbReference type="InterPro" id="IPR029058">
    <property type="entry name" value="AB_hydrolase_fold"/>
</dbReference>
<dbReference type="PANTHER" id="PTHR43689:SF8">
    <property type="entry name" value="ALPHA_BETA-HYDROLASES SUPERFAMILY PROTEIN"/>
    <property type="match status" value="1"/>
</dbReference>
<sequence>MVRRVDVTEISEKEYWIESPGGRLFAESWTPRDPASNTPLILFHDSLGCIALWRQFPQLLAATLNRRVIAYDRLGFGRSDRRADILSRDFIAVEAAQYLPLLCEKLAIADFIACGHSVGGGMAIWAGARFPVQCKAVISIAAQAFVEDRTLAGIRVAEKEFELPENMNRLAKYHGDKAEWVLHAWIDTWLAPAFSDWNLDAALQSLRCPQLTIHGEHDEFGSVAHPRRIAGTHGECRILQGIGHTPHKECPELLVEVIERWLSSADVAFAKAADDR</sequence>
<comment type="caution">
    <text evidence="2">The sequence shown here is derived from an EMBL/GenBank/DDBJ whole genome shotgun (WGS) entry which is preliminary data.</text>
</comment>
<dbReference type="Proteomes" id="UP000012429">
    <property type="component" value="Unassembled WGS sequence"/>
</dbReference>
<dbReference type="PANTHER" id="PTHR43689">
    <property type="entry name" value="HYDROLASE"/>
    <property type="match status" value="1"/>
</dbReference>
<evidence type="ECO:0000313" key="2">
    <source>
        <dbReference type="EMBL" id="ENN88835.1"/>
    </source>
</evidence>
<dbReference type="OrthoDB" id="9779853at2"/>
<keyword evidence="3" id="KW-1185">Reference proteome</keyword>
<dbReference type="PRINTS" id="PR00111">
    <property type="entry name" value="ABHYDROLASE"/>
</dbReference>
<gene>
    <name evidence="2" type="ORF">RHSP_37879</name>
</gene>
<dbReference type="EMBL" id="AQHN01000012">
    <property type="protein sequence ID" value="ENN88835.1"/>
    <property type="molecule type" value="Genomic_DNA"/>
</dbReference>
<dbReference type="AlphaFoldDB" id="N6V4M8"/>
<dbReference type="Gene3D" id="3.40.50.1820">
    <property type="entry name" value="alpha/beta hydrolase"/>
    <property type="match status" value="1"/>
</dbReference>
<dbReference type="STRING" id="363754.RHSP_37879"/>
<protein>
    <recommendedName>
        <fullName evidence="1">AB hydrolase-1 domain-containing protein</fullName>
    </recommendedName>
</protein>
<dbReference type="Pfam" id="PF00561">
    <property type="entry name" value="Abhydrolase_1"/>
    <property type="match status" value="1"/>
</dbReference>
<dbReference type="PATRIC" id="fig|363754.4.peg.1178"/>
<proteinExistence type="predicted"/>
<organism evidence="2 3">
    <name type="scientific">Rhizobium freirei PRF 81</name>
    <dbReference type="NCBI Taxonomy" id="363754"/>
    <lineage>
        <taxon>Bacteria</taxon>
        <taxon>Pseudomonadati</taxon>
        <taxon>Pseudomonadota</taxon>
        <taxon>Alphaproteobacteria</taxon>
        <taxon>Hyphomicrobiales</taxon>
        <taxon>Rhizobiaceae</taxon>
        <taxon>Rhizobium/Agrobacterium group</taxon>
        <taxon>Rhizobium</taxon>
    </lineage>
</organism>
<dbReference type="SUPFAM" id="SSF53474">
    <property type="entry name" value="alpha/beta-Hydrolases"/>
    <property type="match status" value="1"/>
</dbReference>
<evidence type="ECO:0000259" key="1">
    <source>
        <dbReference type="Pfam" id="PF00561"/>
    </source>
</evidence>